<sequence>MSKQQTERPCRIYPAYCFPYAPTYDAWVKLAAADVHALWSEEGFKSQNIYFYLNHPIRYVRVVGVVVAIDDITSKYSALTLDDGSGATIELKVVRRITDQHSSDSYPSNTLINNVNVISQLGVFEVTVDNVNVDIGTVLKAKGTISEFRGVKQLELRRVQIVSSTDEEAQAWAESAAFKATVLSNKWRITSAEHGVIKAKIKAEKKKAKEYDKRLREYEVKRDEYEAARAAHEAKREAKLEARRRKEELMMNAGALI</sequence>
<evidence type="ECO:0000256" key="2">
    <source>
        <dbReference type="ARBA" id="ARBA00004574"/>
    </source>
</evidence>
<gene>
    <name evidence="11" type="ORF">N0V87_001340</name>
</gene>
<dbReference type="SUPFAM" id="SSF50249">
    <property type="entry name" value="Nucleic acid-binding proteins"/>
    <property type="match status" value="1"/>
</dbReference>
<dbReference type="InterPro" id="IPR012340">
    <property type="entry name" value="NA-bd_OB-fold"/>
</dbReference>
<evidence type="ECO:0000256" key="3">
    <source>
        <dbReference type="ARBA" id="ARBA00017411"/>
    </source>
</evidence>
<evidence type="ECO:0000256" key="8">
    <source>
        <dbReference type="ARBA" id="ARBA00030039"/>
    </source>
</evidence>
<dbReference type="PANTHER" id="PTHR13989">
    <property type="entry name" value="REPLICATION PROTEIN A-RELATED"/>
    <property type="match status" value="1"/>
</dbReference>
<evidence type="ECO:0000256" key="6">
    <source>
        <dbReference type="ARBA" id="ARBA00023125"/>
    </source>
</evidence>
<keyword evidence="9" id="KW-0175">Coiled coil</keyword>
<evidence type="ECO:0000256" key="9">
    <source>
        <dbReference type="SAM" id="Coils"/>
    </source>
</evidence>
<keyword evidence="5" id="KW-0779">Telomere</keyword>
<dbReference type="GO" id="GO:0000781">
    <property type="term" value="C:chromosome, telomeric region"/>
    <property type="evidence" value="ECO:0007669"/>
    <property type="project" value="UniProtKB-SubCell"/>
</dbReference>
<dbReference type="InterPro" id="IPR040260">
    <property type="entry name" value="RFA2-like"/>
</dbReference>
<dbReference type="Gene3D" id="2.40.50.140">
    <property type="entry name" value="Nucleic acid-binding proteins"/>
    <property type="match status" value="1"/>
</dbReference>
<protein>
    <recommendedName>
        <fullName evidence="3">CST complex subunit STN1</fullName>
    </recommendedName>
    <alternativeName>
        <fullName evidence="8">Suppressor of cdc thirteen homolog</fullName>
    </alternativeName>
</protein>
<evidence type="ECO:0000313" key="11">
    <source>
        <dbReference type="EMBL" id="KAJ4342014.1"/>
    </source>
</evidence>
<evidence type="ECO:0000256" key="4">
    <source>
        <dbReference type="ARBA" id="ARBA00022454"/>
    </source>
</evidence>
<evidence type="ECO:0000259" key="10">
    <source>
        <dbReference type="Pfam" id="PF10451"/>
    </source>
</evidence>
<dbReference type="PANTHER" id="PTHR13989:SF33">
    <property type="entry name" value="CST COMPLEX SUBUNIT STN1"/>
    <property type="match status" value="1"/>
</dbReference>
<dbReference type="GO" id="GO:0003677">
    <property type="term" value="F:DNA binding"/>
    <property type="evidence" value="ECO:0007669"/>
    <property type="project" value="UniProtKB-KW"/>
</dbReference>
<dbReference type="OrthoDB" id="77828at2759"/>
<reference evidence="11" key="1">
    <citation type="submission" date="2022-10" db="EMBL/GenBank/DDBJ databases">
        <title>Tapping the CABI collections for fungal endophytes: first genome assemblies for Collariella, Neodidymelliopsis, Ascochyta clinopodiicola, Didymella pomorum, Didymosphaeria variabile, Neocosmospora piperis and Neocucurbitaria cava.</title>
        <authorList>
            <person name="Hill R."/>
        </authorList>
    </citation>
    <scope>NUCLEOTIDE SEQUENCE</scope>
    <source>
        <strain evidence="11">IMI 360193</strain>
    </source>
</reference>
<dbReference type="AlphaFoldDB" id="A0A9W8X753"/>
<dbReference type="Pfam" id="PF10451">
    <property type="entry name" value="Stn1"/>
    <property type="match status" value="1"/>
</dbReference>
<keyword evidence="6" id="KW-0238">DNA-binding</keyword>
<evidence type="ECO:0000256" key="1">
    <source>
        <dbReference type="ARBA" id="ARBA00004123"/>
    </source>
</evidence>
<evidence type="ECO:0000256" key="7">
    <source>
        <dbReference type="ARBA" id="ARBA00023242"/>
    </source>
</evidence>
<keyword evidence="12" id="KW-1185">Reference proteome</keyword>
<dbReference type="Proteomes" id="UP001140562">
    <property type="component" value="Unassembled WGS sequence"/>
</dbReference>
<comment type="caution">
    <text evidence="11">The sequence shown here is derived from an EMBL/GenBank/DDBJ whole genome shotgun (WGS) entry which is preliminary data.</text>
</comment>
<dbReference type="CDD" id="cd03524">
    <property type="entry name" value="RPA2_OBF_family"/>
    <property type="match status" value="1"/>
</dbReference>
<feature type="domain" description="CST complex subunit Stn1 N-terminal" evidence="10">
    <location>
        <begin position="47"/>
        <end position="251"/>
    </location>
</feature>
<organism evidence="11 12">
    <name type="scientific">Didymella glomerata</name>
    <dbReference type="NCBI Taxonomy" id="749621"/>
    <lineage>
        <taxon>Eukaryota</taxon>
        <taxon>Fungi</taxon>
        <taxon>Dikarya</taxon>
        <taxon>Ascomycota</taxon>
        <taxon>Pezizomycotina</taxon>
        <taxon>Dothideomycetes</taxon>
        <taxon>Pleosporomycetidae</taxon>
        <taxon>Pleosporales</taxon>
        <taxon>Pleosporineae</taxon>
        <taxon>Didymellaceae</taxon>
        <taxon>Didymella</taxon>
    </lineage>
</organism>
<dbReference type="InterPro" id="IPR018856">
    <property type="entry name" value="Stn1_N"/>
</dbReference>
<keyword evidence="4" id="KW-0158">Chromosome</keyword>
<evidence type="ECO:0000256" key="5">
    <source>
        <dbReference type="ARBA" id="ARBA00022895"/>
    </source>
</evidence>
<evidence type="ECO:0000313" key="12">
    <source>
        <dbReference type="Proteomes" id="UP001140562"/>
    </source>
</evidence>
<accession>A0A9W8X753</accession>
<proteinExistence type="predicted"/>
<feature type="coiled-coil region" evidence="9">
    <location>
        <begin position="201"/>
        <end position="235"/>
    </location>
</feature>
<keyword evidence="7" id="KW-0539">Nucleus</keyword>
<dbReference type="GO" id="GO:0005634">
    <property type="term" value="C:nucleus"/>
    <property type="evidence" value="ECO:0007669"/>
    <property type="project" value="UniProtKB-SubCell"/>
</dbReference>
<dbReference type="EMBL" id="JAPEUV010000008">
    <property type="protein sequence ID" value="KAJ4342014.1"/>
    <property type="molecule type" value="Genomic_DNA"/>
</dbReference>
<comment type="subcellular location">
    <subcellularLocation>
        <location evidence="2">Chromosome</location>
        <location evidence="2">Telomere</location>
    </subcellularLocation>
    <subcellularLocation>
        <location evidence="1">Nucleus</location>
    </subcellularLocation>
</comment>
<name>A0A9W8X753_9PLEO</name>